<name>A0A8B8PX65_9MYRT</name>
<feature type="region of interest" description="Disordered" evidence="1">
    <location>
        <begin position="128"/>
        <end position="160"/>
    </location>
</feature>
<dbReference type="InterPro" id="IPR012881">
    <property type="entry name" value="DUF1685"/>
</dbReference>
<accession>A0A8B8PX65</accession>
<feature type="compositionally biased region" description="Pro residues" evidence="1">
    <location>
        <begin position="1"/>
        <end position="11"/>
    </location>
</feature>
<dbReference type="PANTHER" id="PTHR31865:SF1">
    <property type="entry name" value="INSERTASE, PUTATIVE (DUF1685)-RELATED"/>
    <property type="match status" value="1"/>
</dbReference>
<dbReference type="KEGG" id="rarg:115746994"/>
<dbReference type="OrthoDB" id="641808at2759"/>
<feature type="compositionally biased region" description="Pro residues" evidence="1">
    <location>
        <begin position="37"/>
        <end position="46"/>
    </location>
</feature>
<evidence type="ECO:0000313" key="3">
    <source>
        <dbReference type="RefSeq" id="XP_030538863.1"/>
    </source>
</evidence>
<gene>
    <name evidence="3" type="primary">LOC115746994</name>
</gene>
<evidence type="ECO:0000313" key="2">
    <source>
        <dbReference type="Proteomes" id="UP000827889"/>
    </source>
</evidence>
<keyword evidence="2" id="KW-1185">Reference proteome</keyword>
<dbReference type="RefSeq" id="XP_030538863.1">
    <property type="nucleotide sequence ID" value="XM_030683003.2"/>
</dbReference>
<dbReference type="Pfam" id="PF07939">
    <property type="entry name" value="DUF1685"/>
    <property type="match status" value="1"/>
</dbReference>
<proteinExistence type="predicted"/>
<dbReference type="PANTHER" id="PTHR31865">
    <property type="entry name" value="OSJNBA0071G03.3 PROTEIN"/>
    <property type="match status" value="1"/>
</dbReference>
<feature type="region of interest" description="Disordered" evidence="1">
    <location>
        <begin position="1"/>
        <end position="56"/>
    </location>
</feature>
<evidence type="ECO:0000256" key="1">
    <source>
        <dbReference type="SAM" id="MobiDB-lite"/>
    </source>
</evidence>
<feature type="compositionally biased region" description="Polar residues" evidence="1">
    <location>
        <begin position="15"/>
        <end position="25"/>
    </location>
</feature>
<reference evidence="3" key="1">
    <citation type="submission" date="2025-08" db="UniProtKB">
        <authorList>
            <consortium name="RefSeq"/>
        </authorList>
    </citation>
    <scope>IDENTIFICATION</scope>
    <source>
        <tissue evidence="3">Leaf</tissue>
    </source>
</reference>
<protein>
    <submittedName>
        <fullName evidence="3">Uncharacterized protein LOC115746994 isoform X1</fullName>
    </submittedName>
</protein>
<dbReference type="Proteomes" id="UP000827889">
    <property type="component" value="Chromosome 11"/>
</dbReference>
<sequence>MRPPNAPPPPHLQENHQLIRQQPQNEPELDEEMPLLVSPPLPPPPLRNRSSIYKQKSWSPDMFREEAWLRRKGNVKNRQSKSVTDEDLDELKGCIELGFGFDSPEAVDDRLSDTLPALGFYYAVTKQNSGSIPRPADASLSTSSDCDSDVGSPHAICGPSDDPQVVKTRLRQWAQIVACSVRQSSS</sequence>
<dbReference type="GeneID" id="115746994"/>
<dbReference type="AlphaFoldDB" id="A0A8B8PX65"/>
<organism evidence="2 3">
    <name type="scientific">Rhodamnia argentea</name>
    <dbReference type="NCBI Taxonomy" id="178133"/>
    <lineage>
        <taxon>Eukaryota</taxon>
        <taxon>Viridiplantae</taxon>
        <taxon>Streptophyta</taxon>
        <taxon>Embryophyta</taxon>
        <taxon>Tracheophyta</taxon>
        <taxon>Spermatophyta</taxon>
        <taxon>Magnoliopsida</taxon>
        <taxon>eudicotyledons</taxon>
        <taxon>Gunneridae</taxon>
        <taxon>Pentapetalae</taxon>
        <taxon>rosids</taxon>
        <taxon>malvids</taxon>
        <taxon>Myrtales</taxon>
        <taxon>Myrtaceae</taxon>
        <taxon>Myrtoideae</taxon>
        <taxon>Myrteae</taxon>
        <taxon>Australasian group</taxon>
        <taxon>Rhodamnia</taxon>
    </lineage>
</organism>